<gene>
    <name evidence="2" type="ORF">BU23DRAFT_433966</name>
</gene>
<keyword evidence="1" id="KW-0472">Membrane</keyword>
<evidence type="ECO:0000313" key="3">
    <source>
        <dbReference type="Proteomes" id="UP000800036"/>
    </source>
</evidence>
<evidence type="ECO:0000256" key="1">
    <source>
        <dbReference type="SAM" id="Phobius"/>
    </source>
</evidence>
<feature type="transmembrane region" description="Helical" evidence="1">
    <location>
        <begin position="28"/>
        <end position="53"/>
    </location>
</feature>
<protein>
    <submittedName>
        <fullName evidence="2">Uncharacterized protein</fullName>
    </submittedName>
</protein>
<keyword evidence="1" id="KW-0812">Transmembrane</keyword>
<dbReference type="Proteomes" id="UP000800036">
    <property type="component" value="Unassembled WGS sequence"/>
</dbReference>
<dbReference type="OrthoDB" id="5337208at2759"/>
<feature type="non-terminal residue" evidence="2">
    <location>
        <position position="494"/>
    </location>
</feature>
<feature type="non-terminal residue" evidence="2">
    <location>
        <position position="1"/>
    </location>
</feature>
<evidence type="ECO:0000313" key="2">
    <source>
        <dbReference type="EMBL" id="KAF1968493.1"/>
    </source>
</evidence>
<feature type="transmembrane region" description="Helical" evidence="1">
    <location>
        <begin position="99"/>
        <end position="120"/>
    </location>
</feature>
<name>A0A6A5UTH4_9PLEO</name>
<organism evidence="2 3">
    <name type="scientific">Bimuria novae-zelandiae CBS 107.79</name>
    <dbReference type="NCBI Taxonomy" id="1447943"/>
    <lineage>
        <taxon>Eukaryota</taxon>
        <taxon>Fungi</taxon>
        <taxon>Dikarya</taxon>
        <taxon>Ascomycota</taxon>
        <taxon>Pezizomycotina</taxon>
        <taxon>Dothideomycetes</taxon>
        <taxon>Pleosporomycetidae</taxon>
        <taxon>Pleosporales</taxon>
        <taxon>Massarineae</taxon>
        <taxon>Didymosphaeriaceae</taxon>
        <taxon>Bimuria</taxon>
    </lineage>
</organism>
<keyword evidence="1" id="KW-1133">Transmembrane helix</keyword>
<proteinExistence type="predicted"/>
<accession>A0A6A5UTH4</accession>
<sequence length="494" mass="54039">RIFHFPTSHGPRLAVAVETTDASMLLSFYSILVNSAVGQLWAIIIIMGVYATLRQPAEARSHNAVVASVGVLNAKRPLDVGALIVNYLYKLGRKSPWSLTIWLSVSIFALIASVGVPALVGRSMVLGHGAPVDPAHIYVPGILDNSVELALRSHVLEVPSVLRAVGSVQLANDALYKDNVQIDEPLRVADRPDIGEGEYTSRYRYRYQVPARDFGLQRFDGLVFHVEGSCVTEYGWFNSTFFREVDAKYTYPVDDYYLWNDGGRKAQSSTWGAPTSPIGYFKINSASIIDDGSHSNISFAIQISSVGRISNTPGKDPFYLTEEQQQDDGLKYYIVQSARPILSCWESDSWAYEGRNFSITKLENGDHSIDGFPKALGKIFYHFLLAPKIATIGVRLSASALLSATVALGENFDAGSANVHSDLVRLVLTSYIATKNTLADTTLFTAEDPSSANVPNLLEESELGDVSNFIIYSRDVSALSLAVLITVPIVVIVM</sequence>
<reference evidence="2" key="1">
    <citation type="journal article" date="2020" name="Stud. Mycol.">
        <title>101 Dothideomycetes genomes: a test case for predicting lifestyles and emergence of pathogens.</title>
        <authorList>
            <person name="Haridas S."/>
            <person name="Albert R."/>
            <person name="Binder M."/>
            <person name="Bloem J."/>
            <person name="Labutti K."/>
            <person name="Salamov A."/>
            <person name="Andreopoulos B."/>
            <person name="Baker S."/>
            <person name="Barry K."/>
            <person name="Bills G."/>
            <person name="Bluhm B."/>
            <person name="Cannon C."/>
            <person name="Castanera R."/>
            <person name="Culley D."/>
            <person name="Daum C."/>
            <person name="Ezra D."/>
            <person name="Gonzalez J."/>
            <person name="Henrissat B."/>
            <person name="Kuo A."/>
            <person name="Liang C."/>
            <person name="Lipzen A."/>
            <person name="Lutzoni F."/>
            <person name="Magnuson J."/>
            <person name="Mondo S."/>
            <person name="Nolan M."/>
            <person name="Ohm R."/>
            <person name="Pangilinan J."/>
            <person name="Park H.-J."/>
            <person name="Ramirez L."/>
            <person name="Alfaro M."/>
            <person name="Sun H."/>
            <person name="Tritt A."/>
            <person name="Yoshinaga Y."/>
            <person name="Zwiers L.-H."/>
            <person name="Turgeon B."/>
            <person name="Goodwin S."/>
            <person name="Spatafora J."/>
            <person name="Crous P."/>
            <person name="Grigoriev I."/>
        </authorList>
    </citation>
    <scope>NUCLEOTIDE SEQUENCE</scope>
    <source>
        <strain evidence="2">CBS 107.79</strain>
    </source>
</reference>
<keyword evidence="3" id="KW-1185">Reference proteome</keyword>
<feature type="transmembrane region" description="Helical" evidence="1">
    <location>
        <begin position="476"/>
        <end position="493"/>
    </location>
</feature>
<dbReference type="AlphaFoldDB" id="A0A6A5UTH4"/>
<dbReference type="EMBL" id="ML976719">
    <property type="protein sequence ID" value="KAF1968493.1"/>
    <property type="molecule type" value="Genomic_DNA"/>
</dbReference>